<dbReference type="InterPro" id="IPR011324">
    <property type="entry name" value="Cytotoxic_necrot_fac-like_cat"/>
</dbReference>
<evidence type="ECO:0000256" key="12">
    <source>
        <dbReference type="RuleBase" id="RU361274"/>
    </source>
</evidence>
<dbReference type="RefSeq" id="WP_188376151.1">
    <property type="nucleotide sequence ID" value="NZ_BMEL01000001.1"/>
</dbReference>
<dbReference type="AlphaFoldDB" id="A0A917B046"/>
<evidence type="ECO:0000256" key="2">
    <source>
        <dbReference type="ARBA" id="ARBA00001947"/>
    </source>
</evidence>
<dbReference type="EMBL" id="BMEL01000001">
    <property type="protein sequence ID" value="GGF11642.1"/>
    <property type="molecule type" value="Genomic_DNA"/>
</dbReference>
<evidence type="ECO:0000256" key="11">
    <source>
        <dbReference type="ARBA" id="ARBA00049893"/>
    </source>
</evidence>
<dbReference type="PANTHER" id="PTHR30616:SF2">
    <property type="entry name" value="PURINE NUCLEOSIDE PHOSPHORYLASE LACC1"/>
    <property type="match status" value="1"/>
</dbReference>
<dbReference type="Proteomes" id="UP000660110">
    <property type="component" value="Unassembled WGS sequence"/>
</dbReference>
<dbReference type="Pfam" id="PF02578">
    <property type="entry name" value="Cu-oxidase_4"/>
    <property type="match status" value="1"/>
</dbReference>
<evidence type="ECO:0000313" key="14">
    <source>
        <dbReference type="Proteomes" id="UP000660110"/>
    </source>
</evidence>
<dbReference type="SUPFAM" id="SSF64438">
    <property type="entry name" value="CNF1/YfiH-like putative cysteine hydrolases"/>
    <property type="match status" value="1"/>
</dbReference>
<protein>
    <recommendedName>
        <fullName evidence="12">Purine nucleoside phosphorylase</fullName>
    </recommendedName>
</protein>
<dbReference type="GO" id="GO:0016787">
    <property type="term" value="F:hydrolase activity"/>
    <property type="evidence" value="ECO:0007669"/>
    <property type="project" value="UniProtKB-KW"/>
</dbReference>
<dbReference type="GO" id="GO:0005507">
    <property type="term" value="F:copper ion binding"/>
    <property type="evidence" value="ECO:0007669"/>
    <property type="project" value="TreeGrafter"/>
</dbReference>
<evidence type="ECO:0000256" key="9">
    <source>
        <dbReference type="ARBA" id="ARBA00047989"/>
    </source>
</evidence>
<comment type="caution">
    <text evidence="13">The sequence shown here is derived from an EMBL/GenBank/DDBJ whole genome shotgun (WGS) entry which is preliminary data.</text>
</comment>
<sequence>MTEPFQRMTLKQLTCFDGFHVVAGITSREDGYSEVPFQSLNMGLHVSDQQDKVIKNRKALGNELNVPLEQWVMGEQVHGTEIKVVSEADKGKGAFKHEDALKGIDGIITNQKDILLTAFYADCVPLLFLEPKSGWIGVAHAGWKGTVHEMVRHMTERLEEQGAQRSNIRLVIGPCISQSHYEVDDRVIEHIAEVYKTQVLKKVNENKFNLDLKELNRQIAINAGILSDNIEVSNYCTYEEDQLFFSHRRDRGQTGRMLAYIGLKG</sequence>
<comment type="function">
    <text evidence="3">Purine nucleoside enzyme that catalyzes the phosphorolysis of adenosine and inosine nucleosides, yielding D-ribose 1-phosphate and the respective free bases, adenine and hypoxanthine. Also catalyzes the phosphorolysis of S-methyl-5'-thioadenosine into adenine and S-methyl-5-thio-alpha-D-ribose 1-phosphate. Also has adenosine deaminase activity.</text>
</comment>
<name>A0A917B046_HALAA</name>
<dbReference type="PANTHER" id="PTHR30616">
    <property type="entry name" value="UNCHARACTERIZED PROTEIN YFIH"/>
    <property type="match status" value="1"/>
</dbReference>
<keyword evidence="14" id="KW-1185">Reference proteome</keyword>
<evidence type="ECO:0000256" key="6">
    <source>
        <dbReference type="ARBA" id="ARBA00022723"/>
    </source>
</evidence>
<gene>
    <name evidence="13" type="ORF">GCM10010954_07830</name>
</gene>
<comment type="similarity">
    <text evidence="4 12">Belongs to the purine nucleoside phosphorylase YfiH/LACC1 family.</text>
</comment>
<comment type="catalytic activity">
    <reaction evidence="11">
        <text>S-methyl-5'-thioadenosine + phosphate = 5-(methylsulfanyl)-alpha-D-ribose 1-phosphate + adenine</text>
        <dbReference type="Rhea" id="RHEA:11852"/>
        <dbReference type="ChEBI" id="CHEBI:16708"/>
        <dbReference type="ChEBI" id="CHEBI:17509"/>
        <dbReference type="ChEBI" id="CHEBI:43474"/>
        <dbReference type="ChEBI" id="CHEBI:58533"/>
        <dbReference type="EC" id="2.4.2.28"/>
    </reaction>
    <physiologicalReaction direction="left-to-right" evidence="11">
        <dbReference type="Rhea" id="RHEA:11853"/>
    </physiologicalReaction>
</comment>
<keyword evidence="5" id="KW-0808">Transferase</keyword>
<dbReference type="CDD" id="cd16833">
    <property type="entry name" value="YfiH"/>
    <property type="match status" value="1"/>
</dbReference>
<evidence type="ECO:0000256" key="1">
    <source>
        <dbReference type="ARBA" id="ARBA00000553"/>
    </source>
</evidence>
<comment type="catalytic activity">
    <reaction evidence="9">
        <text>adenosine + H2O + H(+) = inosine + NH4(+)</text>
        <dbReference type="Rhea" id="RHEA:24408"/>
        <dbReference type="ChEBI" id="CHEBI:15377"/>
        <dbReference type="ChEBI" id="CHEBI:15378"/>
        <dbReference type="ChEBI" id="CHEBI:16335"/>
        <dbReference type="ChEBI" id="CHEBI:17596"/>
        <dbReference type="ChEBI" id="CHEBI:28938"/>
        <dbReference type="EC" id="3.5.4.4"/>
    </reaction>
    <physiologicalReaction direction="left-to-right" evidence="9">
        <dbReference type="Rhea" id="RHEA:24409"/>
    </physiologicalReaction>
</comment>
<comment type="catalytic activity">
    <reaction evidence="1">
        <text>inosine + phosphate = alpha-D-ribose 1-phosphate + hypoxanthine</text>
        <dbReference type="Rhea" id="RHEA:27646"/>
        <dbReference type="ChEBI" id="CHEBI:17368"/>
        <dbReference type="ChEBI" id="CHEBI:17596"/>
        <dbReference type="ChEBI" id="CHEBI:43474"/>
        <dbReference type="ChEBI" id="CHEBI:57720"/>
        <dbReference type="EC" id="2.4.2.1"/>
    </reaction>
    <physiologicalReaction direction="left-to-right" evidence="1">
        <dbReference type="Rhea" id="RHEA:27647"/>
    </physiologicalReaction>
</comment>
<evidence type="ECO:0000313" key="13">
    <source>
        <dbReference type="EMBL" id="GGF11642.1"/>
    </source>
</evidence>
<dbReference type="NCBIfam" id="TIGR00726">
    <property type="entry name" value="peptidoglycan editing factor PgeF"/>
    <property type="match status" value="1"/>
</dbReference>
<evidence type="ECO:0000256" key="7">
    <source>
        <dbReference type="ARBA" id="ARBA00022801"/>
    </source>
</evidence>
<evidence type="ECO:0000256" key="8">
    <source>
        <dbReference type="ARBA" id="ARBA00022833"/>
    </source>
</evidence>
<dbReference type="InterPro" id="IPR003730">
    <property type="entry name" value="Cu_polyphenol_OxRdtase"/>
</dbReference>
<proteinExistence type="inferred from homology"/>
<reference evidence="13" key="2">
    <citation type="submission" date="2020-09" db="EMBL/GenBank/DDBJ databases">
        <authorList>
            <person name="Sun Q."/>
            <person name="Zhou Y."/>
        </authorList>
    </citation>
    <scope>NUCLEOTIDE SEQUENCE</scope>
    <source>
        <strain evidence="13">CGMCC 1.12153</strain>
    </source>
</reference>
<accession>A0A917B046</accession>
<dbReference type="Gene3D" id="3.60.140.10">
    <property type="entry name" value="CNF1/YfiH-like putative cysteine hydrolases"/>
    <property type="match status" value="1"/>
</dbReference>
<keyword evidence="8" id="KW-0862">Zinc</keyword>
<keyword evidence="6" id="KW-0479">Metal-binding</keyword>
<evidence type="ECO:0000256" key="10">
    <source>
        <dbReference type="ARBA" id="ARBA00048968"/>
    </source>
</evidence>
<dbReference type="InterPro" id="IPR038371">
    <property type="entry name" value="Cu_polyphenol_OxRdtase_sf"/>
</dbReference>
<evidence type="ECO:0000256" key="4">
    <source>
        <dbReference type="ARBA" id="ARBA00007353"/>
    </source>
</evidence>
<evidence type="ECO:0000256" key="3">
    <source>
        <dbReference type="ARBA" id="ARBA00003215"/>
    </source>
</evidence>
<organism evidence="13 14">
    <name type="scientific">Halobacillus andaensis</name>
    <dbReference type="NCBI Taxonomy" id="1176239"/>
    <lineage>
        <taxon>Bacteria</taxon>
        <taxon>Bacillati</taxon>
        <taxon>Bacillota</taxon>
        <taxon>Bacilli</taxon>
        <taxon>Bacillales</taxon>
        <taxon>Bacillaceae</taxon>
        <taxon>Halobacillus</taxon>
    </lineage>
</organism>
<reference evidence="13" key="1">
    <citation type="journal article" date="2014" name="Int. J. Syst. Evol. Microbiol.">
        <title>Complete genome sequence of Corynebacterium casei LMG S-19264T (=DSM 44701T), isolated from a smear-ripened cheese.</title>
        <authorList>
            <consortium name="US DOE Joint Genome Institute (JGI-PGF)"/>
            <person name="Walter F."/>
            <person name="Albersmeier A."/>
            <person name="Kalinowski J."/>
            <person name="Ruckert C."/>
        </authorList>
    </citation>
    <scope>NUCLEOTIDE SEQUENCE</scope>
    <source>
        <strain evidence="13">CGMCC 1.12153</strain>
    </source>
</reference>
<evidence type="ECO:0000256" key="5">
    <source>
        <dbReference type="ARBA" id="ARBA00022679"/>
    </source>
</evidence>
<comment type="catalytic activity">
    <reaction evidence="10">
        <text>adenosine + phosphate = alpha-D-ribose 1-phosphate + adenine</text>
        <dbReference type="Rhea" id="RHEA:27642"/>
        <dbReference type="ChEBI" id="CHEBI:16335"/>
        <dbReference type="ChEBI" id="CHEBI:16708"/>
        <dbReference type="ChEBI" id="CHEBI:43474"/>
        <dbReference type="ChEBI" id="CHEBI:57720"/>
        <dbReference type="EC" id="2.4.2.1"/>
    </reaction>
    <physiologicalReaction direction="left-to-right" evidence="10">
        <dbReference type="Rhea" id="RHEA:27643"/>
    </physiologicalReaction>
</comment>
<comment type="cofactor">
    <cofactor evidence="2">
        <name>Zn(2+)</name>
        <dbReference type="ChEBI" id="CHEBI:29105"/>
    </cofactor>
</comment>
<dbReference type="GO" id="GO:0017061">
    <property type="term" value="F:S-methyl-5-thioadenosine phosphorylase activity"/>
    <property type="evidence" value="ECO:0007669"/>
    <property type="project" value="UniProtKB-EC"/>
</dbReference>
<keyword evidence="7" id="KW-0378">Hydrolase</keyword>